<evidence type="ECO:0000313" key="3">
    <source>
        <dbReference type="Proteomes" id="UP000008549"/>
    </source>
</evidence>
<dbReference type="KEGG" id="cbr:CBG_19285"/>
<evidence type="ECO:0000313" key="4">
    <source>
        <dbReference type="WormBase" id="CBG19285"/>
    </source>
</evidence>
<evidence type="ECO:0000256" key="1">
    <source>
        <dbReference type="SAM" id="SignalP"/>
    </source>
</evidence>
<dbReference type="AlphaFoldDB" id="A8XV94"/>
<dbReference type="OMA" id="KKPATCY"/>
<organism evidence="2 3">
    <name type="scientific">Caenorhabditis briggsae</name>
    <dbReference type="NCBI Taxonomy" id="6238"/>
    <lineage>
        <taxon>Eukaryota</taxon>
        <taxon>Metazoa</taxon>
        <taxon>Ecdysozoa</taxon>
        <taxon>Nematoda</taxon>
        <taxon>Chromadorea</taxon>
        <taxon>Rhabditida</taxon>
        <taxon>Rhabditina</taxon>
        <taxon>Rhabditomorpha</taxon>
        <taxon>Rhabditoidea</taxon>
        <taxon>Rhabditidae</taxon>
        <taxon>Peloderinae</taxon>
        <taxon>Caenorhabditis</taxon>
    </lineage>
</organism>
<dbReference type="FunCoup" id="A8XV94">
    <property type="interactions" value="222"/>
</dbReference>
<accession>A8XV94</accession>
<keyword evidence="1" id="KW-0732">Signal</keyword>
<dbReference type="EMBL" id="HE601047">
    <property type="protein sequence ID" value="CAP36561.1"/>
    <property type="molecule type" value="Genomic_DNA"/>
</dbReference>
<dbReference type="WormBase" id="CBG19285">
    <property type="protein sequence ID" value="CBP11122"/>
    <property type="gene ID" value="WBGene00038532"/>
</dbReference>
<feature type="signal peptide" evidence="1">
    <location>
        <begin position="1"/>
        <end position="21"/>
    </location>
</feature>
<feature type="chain" id="PRO_5002731072" evidence="1">
    <location>
        <begin position="22"/>
        <end position="55"/>
    </location>
</feature>
<gene>
    <name evidence="2 4" type="ORF">CBG19285</name>
    <name evidence="2" type="ORF">CBG_19285</name>
</gene>
<reference evidence="2 3" key="2">
    <citation type="journal article" date="2011" name="PLoS Genet.">
        <title>Caenorhabditis briggsae recombinant inbred line genotypes reveal inter-strain incompatibility and the evolution of recombination.</title>
        <authorList>
            <person name="Ross J.A."/>
            <person name="Koboldt D.C."/>
            <person name="Staisch J.E."/>
            <person name="Chamberlin H.M."/>
            <person name="Gupta B.P."/>
            <person name="Miller R.D."/>
            <person name="Baird S.E."/>
            <person name="Haag E.S."/>
        </authorList>
    </citation>
    <scope>NUCLEOTIDE SEQUENCE [LARGE SCALE GENOMIC DNA]</scope>
    <source>
        <strain evidence="2 3">AF16</strain>
    </source>
</reference>
<dbReference type="RefSeq" id="XP_002637553.1">
    <property type="nucleotide sequence ID" value="XM_002637507.1"/>
</dbReference>
<dbReference type="CTD" id="8579548"/>
<proteinExistence type="predicted"/>
<protein>
    <submittedName>
        <fullName evidence="2">Protein CBG19285</fullName>
    </submittedName>
</protein>
<dbReference type="HOGENOM" id="CLU_199261_0_0_1"/>
<reference evidence="2 3" key="1">
    <citation type="journal article" date="2003" name="PLoS Biol.">
        <title>The genome sequence of Caenorhabditis briggsae: a platform for comparative genomics.</title>
        <authorList>
            <person name="Stein L.D."/>
            <person name="Bao Z."/>
            <person name="Blasiar D."/>
            <person name="Blumenthal T."/>
            <person name="Brent M.R."/>
            <person name="Chen N."/>
            <person name="Chinwalla A."/>
            <person name="Clarke L."/>
            <person name="Clee C."/>
            <person name="Coghlan A."/>
            <person name="Coulson A."/>
            <person name="D'Eustachio P."/>
            <person name="Fitch D.H."/>
            <person name="Fulton L.A."/>
            <person name="Fulton R.E."/>
            <person name="Griffiths-Jones S."/>
            <person name="Harris T.W."/>
            <person name="Hillier L.W."/>
            <person name="Kamath R."/>
            <person name="Kuwabara P.E."/>
            <person name="Mardis E.R."/>
            <person name="Marra M.A."/>
            <person name="Miner T.L."/>
            <person name="Minx P."/>
            <person name="Mullikin J.C."/>
            <person name="Plumb R.W."/>
            <person name="Rogers J."/>
            <person name="Schein J.E."/>
            <person name="Sohrmann M."/>
            <person name="Spieth J."/>
            <person name="Stajich J.E."/>
            <person name="Wei C."/>
            <person name="Willey D."/>
            <person name="Wilson R.K."/>
            <person name="Durbin R."/>
            <person name="Waterston R.H."/>
        </authorList>
    </citation>
    <scope>NUCLEOTIDE SEQUENCE [LARGE SCALE GENOMIC DNA]</scope>
    <source>
        <strain evidence="2 3">AF16</strain>
    </source>
</reference>
<keyword evidence="3" id="KW-1185">Reference proteome</keyword>
<dbReference type="Proteomes" id="UP000008549">
    <property type="component" value="Unassembled WGS sequence"/>
</dbReference>
<dbReference type="eggNOG" id="ENOG502TJ3I">
    <property type="taxonomic scope" value="Eukaryota"/>
</dbReference>
<dbReference type="InParanoid" id="A8XV94"/>
<dbReference type="GeneID" id="8579548"/>
<sequence>MKFLSLILAVLFVMMASVVQSFNVPPTGLCYVPPGGDCYRCDCKKPATCYKGTCR</sequence>
<name>A8XV94_CAEBR</name>
<evidence type="ECO:0000313" key="2">
    <source>
        <dbReference type="EMBL" id="CAP36561.1"/>
    </source>
</evidence>